<gene>
    <name evidence="1" type="ORF">H7K38_01440</name>
</gene>
<accession>A0AA42BVJ9</accession>
<reference evidence="1" key="1">
    <citation type="submission" date="2020-07" db="EMBL/GenBank/DDBJ databases">
        <authorList>
            <person name="Pettersson B.M.F."/>
            <person name="Behra P.R.K."/>
            <person name="Ramesh M."/>
            <person name="Das S."/>
            <person name="Dasgupta S."/>
            <person name="Kirsebom L.A."/>
        </authorList>
    </citation>
    <scope>NUCLEOTIDE SEQUENCE</scope>
    <source>
        <strain evidence="1">CCUG 55640</strain>
    </source>
</reference>
<dbReference type="Proteomes" id="UP001141650">
    <property type="component" value="Unassembled WGS sequence"/>
</dbReference>
<protein>
    <submittedName>
        <fullName evidence="1">Uncharacterized protein</fullName>
    </submittedName>
</protein>
<dbReference type="AlphaFoldDB" id="A0AA42BVJ9"/>
<evidence type="ECO:0000313" key="1">
    <source>
        <dbReference type="EMBL" id="MCV7377319.1"/>
    </source>
</evidence>
<reference evidence="1" key="2">
    <citation type="journal article" date="2022" name="BMC Genomics">
        <title>Comparative genome analysis of mycobacteria focusing on tRNA and non-coding RNA.</title>
        <authorList>
            <person name="Behra P.R.K."/>
            <person name="Pettersson B.M.F."/>
            <person name="Ramesh M."/>
            <person name="Das S."/>
            <person name="Dasgupta S."/>
            <person name="Kirsebom L.A."/>
        </authorList>
    </citation>
    <scope>NUCLEOTIDE SEQUENCE</scope>
    <source>
        <strain evidence="1">CCUG 55640</strain>
    </source>
</reference>
<dbReference type="EMBL" id="JACKVH010000005">
    <property type="protein sequence ID" value="MCV7377319.1"/>
    <property type="molecule type" value="Genomic_DNA"/>
</dbReference>
<evidence type="ECO:0000313" key="2">
    <source>
        <dbReference type="Proteomes" id="UP001141650"/>
    </source>
</evidence>
<comment type="caution">
    <text evidence="1">The sequence shown here is derived from an EMBL/GenBank/DDBJ whole genome shotgun (WGS) entry which is preliminary data.</text>
</comment>
<organism evidence="1 2">
    <name type="scientific">Mycobacterium alsense</name>
    <dbReference type="NCBI Taxonomy" id="324058"/>
    <lineage>
        <taxon>Bacteria</taxon>
        <taxon>Bacillati</taxon>
        <taxon>Actinomycetota</taxon>
        <taxon>Actinomycetes</taxon>
        <taxon>Mycobacteriales</taxon>
        <taxon>Mycobacteriaceae</taxon>
        <taxon>Mycobacterium</taxon>
    </lineage>
</organism>
<dbReference type="RefSeq" id="WP_142276341.1">
    <property type="nucleotide sequence ID" value="NZ_JACKVH010000005.1"/>
</dbReference>
<proteinExistence type="predicted"/>
<name>A0AA42BVJ9_9MYCO</name>
<sequence length="65" mass="7103">MEKAPMNKLLNRLYAATGVAGIGSLLAVSVAQGLIDRALHPVDSYRDLQERRAVDRLRAQSSLPE</sequence>